<dbReference type="GO" id="GO:0008762">
    <property type="term" value="F:UDP-N-acetylmuramate dehydrogenase activity"/>
    <property type="evidence" value="ECO:0007669"/>
    <property type="project" value="UniProtKB-EC"/>
</dbReference>
<comment type="caution">
    <text evidence="1">The sequence shown here is derived from an EMBL/GenBank/DDBJ whole genome shotgun (WGS) entry which is preliminary data.</text>
</comment>
<reference evidence="1 2" key="1">
    <citation type="submission" date="2017-11" db="EMBL/GenBank/DDBJ databases">
        <authorList>
            <person name="Han C.G."/>
        </authorList>
    </citation>
    <scope>NUCLEOTIDE SEQUENCE [LARGE SCALE GENOMIC DNA]</scope>
    <source>
        <strain evidence="1 2">A5</strain>
    </source>
</reference>
<evidence type="ECO:0000313" key="1">
    <source>
        <dbReference type="EMBL" id="PLP34412.1"/>
    </source>
</evidence>
<evidence type="ECO:0000313" key="2">
    <source>
        <dbReference type="Proteomes" id="UP000234473"/>
    </source>
</evidence>
<gene>
    <name evidence="1" type="primary">murB</name>
    <name evidence="1" type="ORF">CWM98_38360</name>
</gene>
<name>A0A2N5A357_KLEVA</name>
<dbReference type="EMBL" id="PICB01003401">
    <property type="protein sequence ID" value="PLP34412.1"/>
    <property type="molecule type" value="Genomic_DNA"/>
</dbReference>
<dbReference type="AlphaFoldDB" id="A0A2N5A357"/>
<protein>
    <submittedName>
        <fullName evidence="1">UDP-N-acetylenolpyruvoylglucosamine reductase</fullName>
        <ecNumber evidence="1">1.3.1.98</ecNumber>
    </submittedName>
</protein>
<dbReference type="Gene3D" id="3.30.43.10">
    <property type="entry name" value="Uridine Diphospho-n-acetylenolpyruvylglucosamine Reductase, domain 2"/>
    <property type="match status" value="1"/>
</dbReference>
<feature type="non-terminal residue" evidence="1">
    <location>
        <position position="35"/>
    </location>
</feature>
<organism evidence="1 2">
    <name type="scientific">Klebsiella variicola</name>
    <dbReference type="NCBI Taxonomy" id="244366"/>
    <lineage>
        <taxon>Bacteria</taxon>
        <taxon>Pseudomonadati</taxon>
        <taxon>Pseudomonadota</taxon>
        <taxon>Gammaproteobacteria</taxon>
        <taxon>Enterobacterales</taxon>
        <taxon>Enterobacteriaceae</taxon>
        <taxon>Klebsiella/Raoultella group</taxon>
        <taxon>Klebsiella</taxon>
        <taxon>Klebsiella pneumoniae complex</taxon>
    </lineage>
</organism>
<sequence length="35" mass="4101">MNHSLKPWNTFGIERSARTIVRAETEQQLLSAWQT</sequence>
<dbReference type="EC" id="1.3.1.98" evidence="1"/>
<proteinExistence type="predicted"/>
<dbReference type="Proteomes" id="UP000234473">
    <property type="component" value="Unassembled WGS sequence"/>
</dbReference>
<keyword evidence="1" id="KW-0560">Oxidoreductase</keyword>
<accession>A0A2N5A357</accession>
<reference evidence="1 2" key="2">
    <citation type="submission" date="2018-01" db="EMBL/GenBank/DDBJ databases">
        <title>Genomic study of Klebsiella pneumoniae.</title>
        <authorList>
            <person name="Yang Y."/>
            <person name="Bicalho R."/>
        </authorList>
    </citation>
    <scope>NUCLEOTIDE SEQUENCE [LARGE SCALE GENOMIC DNA]</scope>
    <source>
        <strain evidence="1 2">A5</strain>
    </source>
</reference>
<dbReference type="InterPro" id="IPR016167">
    <property type="entry name" value="FAD-bd_PCMH_sub1"/>
</dbReference>